<feature type="region of interest" description="Disordered" evidence="1">
    <location>
        <begin position="165"/>
        <end position="201"/>
    </location>
</feature>
<dbReference type="KEGG" id="tot:TOT_040000225"/>
<dbReference type="SUPFAM" id="SSF81901">
    <property type="entry name" value="HCP-like"/>
    <property type="match status" value="2"/>
</dbReference>
<gene>
    <name evidence="3" type="ORF">TOT_040000225</name>
</gene>
<sequence>MYFMVQFFLIIVTNIIFINIGVFGADYEGYRRYWMHRYDVARATEYYSRSAEMGHPLSQYMMAFLFSFDVKNGPGLDKHRALKYLEDSAKGKYTPALLALAYHYLYHPTSPDVKYAIKLYKQVIKDDASFYSKTIFAIDDLKVSKTNIDKYKEVYKEYLSEMEYQNKKKSQRQPGTNDPDYDKKRGCGSCKSGPKPPTETMNKVQKLMNKHENSPENLAPYLIELALMYINGIDLPKNYENAVKLLEKAVSLGSAEAANILGNIFMFGLDDPDQGSPIPVNRQMALKYFKMSALDYNPESLYFLAELVASEALAKGTSYFYSQLEYSYKLYRLSADYGYPAAYLRCAQMLEEGLGVQHDLERAVLNYKTLAEHFYHNSSQYDGTFHCVMEGHFHEATIFSYLSAFSGIQTGQWNAAMLLKDKKCGIFNKSDFKTHLSNALLQGETDALYHLAKIAETDGKGPLSQELYLNGFNSGDMRCIDPLIKAYSKTNVNKAIGLVEYKMYRDAIDLNNGNQPLVTNYYNKMSSKRTLAFLKMKRLLYNMFS</sequence>
<evidence type="ECO:0000313" key="4">
    <source>
        <dbReference type="Proteomes" id="UP000003786"/>
    </source>
</evidence>
<name>J4DAA5_THEOR</name>
<dbReference type="eggNOG" id="KOG1550">
    <property type="taxonomic scope" value="Eukaryota"/>
</dbReference>
<proteinExistence type="predicted"/>
<evidence type="ECO:0000256" key="1">
    <source>
        <dbReference type="SAM" id="MobiDB-lite"/>
    </source>
</evidence>
<organism evidence="3 4">
    <name type="scientific">Theileria orientalis strain Shintoku</name>
    <dbReference type="NCBI Taxonomy" id="869250"/>
    <lineage>
        <taxon>Eukaryota</taxon>
        <taxon>Sar</taxon>
        <taxon>Alveolata</taxon>
        <taxon>Apicomplexa</taxon>
        <taxon>Aconoidasida</taxon>
        <taxon>Piroplasmida</taxon>
        <taxon>Theileriidae</taxon>
        <taxon>Theileria</taxon>
    </lineage>
</organism>
<reference evidence="3 4" key="1">
    <citation type="journal article" date="2012" name="MBio">
        <title>Comparative genome analysis of three eukaryotic parasites with differing abilities to transform leukocytes reveals key mediators of Theileria-induced leukocyte transformation.</title>
        <authorList>
            <person name="Hayashida K."/>
            <person name="Hara Y."/>
            <person name="Abe T."/>
            <person name="Yamasaki C."/>
            <person name="Toyoda A."/>
            <person name="Kosuge T."/>
            <person name="Suzuki Y."/>
            <person name="Sato Y."/>
            <person name="Kawashima S."/>
            <person name="Katayama T."/>
            <person name="Wakaguri H."/>
            <person name="Inoue N."/>
            <person name="Homma K."/>
            <person name="Tada-Umezaki M."/>
            <person name="Yagi Y."/>
            <person name="Fujii Y."/>
            <person name="Habara T."/>
            <person name="Kanehisa M."/>
            <person name="Watanabe H."/>
            <person name="Ito K."/>
            <person name="Gojobori T."/>
            <person name="Sugawara H."/>
            <person name="Imanishi T."/>
            <person name="Weir W."/>
            <person name="Gardner M."/>
            <person name="Pain A."/>
            <person name="Shiels B."/>
            <person name="Hattori M."/>
            <person name="Nene V."/>
            <person name="Sugimoto C."/>
        </authorList>
    </citation>
    <scope>NUCLEOTIDE SEQUENCE [LARGE SCALE GENOMIC DNA]</scope>
    <source>
        <strain evidence="3 4">Shintoku</strain>
    </source>
</reference>
<dbReference type="SMART" id="SM00671">
    <property type="entry name" value="SEL1"/>
    <property type="match status" value="6"/>
</dbReference>
<dbReference type="OMA" id="YFIDGYK"/>
<dbReference type="STRING" id="869250.J4DAA5"/>
<dbReference type="Proteomes" id="UP000003786">
    <property type="component" value="Chromosome 4"/>
</dbReference>
<dbReference type="InterPro" id="IPR052945">
    <property type="entry name" value="Mitotic_Regulator"/>
</dbReference>
<keyword evidence="2" id="KW-0472">Membrane</keyword>
<keyword evidence="4" id="KW-1185">Reference proteome</keyword>
<feature type="transmembrane region" description="Helical" evidence="2">
    <location>
        <begin position="6"/>
        <end position="27"/>
    </location>
</feature>
<keyword evidence="2" id="KW-0812">Transmembrane</keyword>
<dbReference type="EMBL" id="AP011949">
    <property type="protein sequence ID" value="BAM41845.1"/>
    <property type="molecule type" value="Genomic_DNA"/>
</dbReference>
<evidence type="ECO:0000256" key="2">
    <source>
        <dbReference type="SAM" id="Phobius"/>
    </source>
</evidence>
<dbReference type="OrthoDB" id="27934at2759"/>
<dbReference type="Pfam" id="PF08238">
    <property type="entry name" value="Sel1"/>
    <property type="match status" value="6"/>
</dbReference>
<dbReference type="VEuPathDB" id="PiroplasmaDB:TOT_040000225"/>
<dbReference type="Gene3D" id="1.25.40.10">
    <property type="entry name" value="Tetratricopeptide repeat domain"/>
    <property type="match status" value="2"/>
</dbReference>
<dbReference type="PANTHER" id="PTHR43628">
    <property type="entry name" value="ACTIVATOR OF C KINASE PROTEIN 1-RELATED"/>
    <property type="match status" value="1"/>
</dbReference>
<evidence type="ECO:0000313" key="3">
    <source>
        <dbReference type="EMBL" id="BAM41845.1"/>
    </source>
</evidence>
<dbReference type="GeneID" id="20716312"/>
<dbReference type="AlphaFoldDB" id="J4DAA5"/>
<protein>
    <submittedName>
        <fullName evidence="3">Uncharacterized protein</fullName>
    </submittedName>
</protein>
<accession>J4DAA5</accession>
<dbReference type="InterPro" id="IPR006597">
    <property type="entry name" value="Sel1-like"/>
</dbReference>
<dbReference type="PANTHER" id="PTHR43628:SF1">
    <property type="entry name" value="CHITIN SYNTHASE REGULATORY FACTOR 2-RELATED"/>
    <property type="match status" value="1"/>
</dbReference>
<dbReference type="RefSeq" id="XP_009692146.1">
    <property type="nucleotide sequence ID" value="XM_009693851.1"/>
</dbReference>
<keyword evidence="2" id="KW-1133">Transmembrane helix</keyword>
<dbReference type="InterPro" id="IPR011990">
    <property type="entry name" value="TPR-like_helical_dom_sf"/>
</dbReference>